<reference evidence="3" key="2">
    <citation type="submission" date="2020-09" db="EMBL/GenBank/DDBJ databases">
        <authorList>
            <person name="Sun Q."/>
            <person name="Zhou Y."/>
        </authorList>
    </citation>
    <scope>NUCLEOTIDE SEQUENCE</scope>
    <source>
        <strain evidence="3">CGMCC 4.7368</strain>
    </source>
</reference>
<dbReference type="AlphaFoldDB" id="A0A918DQU0"/>
<feature type="domain" description="SIS" evidence="2">
    <location>
        <begin position="40"/>
        <end position="192"/>
    </location>
</feature>
<dbReference type="Pfam" id="PF01455">
    <property type="entry name" value="HupF_HypC"/>
    <property type="match status" value="1"/>
</dbReference>
<evidence type="ECO:0000259" key="2">
    <source>
        <dbReference type="PROSITE" id="PS51464"/>
    </source>
</evidence>
<dbReference type="PANTHER" id="PTHR30390">
    <property type="entry name" value="SEDOHEPTULOSE 7-PHOSPHATE ISOMERASE / DNAA INITIATOR-ASSOCIATING FACTOR FOR REPLICATION INITIATION"/>
    <property type="match status" value="1"/>
</dbReference>
<gene>
    <name evidence="3" type="ORF">GCM10012289_60760</name>
</gene>
<dbReference type="PROSITE" id="PS51464">
    <property type="entry name" value="SIS"/>
    <property type="match status" value="1"/>
</dbReference>
<comment type="similarity">
    <text evidence="1">Belongs to the HupF/HypC family.</text>
</comment>
<dbReference type="GO" id="GO:1901135">
    <property type="term" value="P:carbohydrate derivative metabolic process"/>
    <property type="evidence" value="ECO:0007669"/>
    <property type="project" value="InterPro"/>
</dbReference>
<evidence type="ECO:0000313" key="4">
    <source>
        <dbReference type="Proteomes" id="UP000646523"/>
    </source>
</evidence>
<dbReference type="GO" id="GO:0097367">
    <property type="term" value="F:carbohydrate derivative binding"/>
    <property type="evidence" value="ECO:0007669"/>
    <property type="project" value="InterPro"/>
</dbReference>
<dbReference type="EMBL" id="BMNH01000025">
    <property type="protein sequence ID" value="GGO78541.1"/>
    <property type="molecule type" value="Genomic_DNA"/>
</dbReference>
<proteinExistence type="inferred from homology"/>
<dbReference type="Pfam" id="PF13580">
    <property type="entry name" value="SIS_2"/>
    <property type="match status" value="1"/>
</dbReference>
<dbReference type="Proteomes" id="UP000646523">
    <property type="component" value="Unassembled WGS sequence"/>
</dbReference>
<comment type="caution">
    <text evidence="3">The sequence shown here is derived from an EMBL/GenBank/DDBJ whole genome shotgun (WGS) entry which is preliminary data.</text>
</comment>
<reference evidence="3" key="1">
    <citation type="journal article" date="2014" name="Int. J. Syst. Evol. Microbiol.">
        <title>Complete genome sequence of Corynebacterium casei LMG S-19264T (=DSM 44701T), isolated from a smear-ripened cheese.</title>
        <authorList>
            <consortium name="US DOE Joint Genome Institute (JGI-PGF)"/>
            <person name="Walter F."/>
            <person name="Albersmeier A."/>
            <person name="Kalinowski J."/>
            <person name="Ruckert C."/>
        </authorList>
    </citation>
    <scope>NUCLEOTIDE SEQUENCE</scope>
    <source>
        <strain evidence="3">CGMCC 4.7368</strain>
    </source>
</reference>
<dbReference type="Gene3D" id="3.40.50.10490">
    <property type="entry name" value="Glucose-6-phosphate isomerase like protein, domain 1"/>
    <property type="match status" value="1"/>
</dbReference>
<dbReference type="InterPro" id="IPR046348">
    <property type="entry name" value="SIS_dom_sf"/>
</dbReference>
<accession>A0A918DQU0</accession>
<organism evidence="3 4">
    <name type="scientific">Nonomuraea cavernae</name>
    <dbReference type="NCBI Taxonomy" id="2045107"/>
    <lineage>
        <taxon>Bacteria</taxon>
        <taxon>Bacillati</taxon>
        <taxon>Actinomycetota</taxon>
        <taxon>Actinomycetes</taxon>
        <taxon>Streptosporangiales</taxon>
        <taxon>Streptosporangiaceae</taxon>
        <taxon>Nonomuraea</taxon>
    </lineage>
</organism>
<dbReference type="SUPFAM" id="SSF53697">
    <property type="entry name" value="SIS domain"/>
    <property type="match status" value="1"/>
</dbReference>
<evidence type="ECO:0000256" key="1">
    <source>
        <dbReference type="ARBA" id="ARBA00006018"/>
    </source>
</evidence>
<dbReference type="InterPro" id="IPR050099">
    <property type="entry name" value="SIS_GmhA/DiaA_subfam"/>
</dbReference>
<keyword evidence="4" id="KW-1185">Reference proteome</keyword>
<dbReference type="SUPFAM" id="SSF159127">
    <property type="entry name" value="HupF/HypC-like"/>
    <property type="match status" value="1"/>
</dbReference>
<evidence type="ECO:0000313" key="3">
    <source>
        <dbReference type="EMBL" id="GGO78541.1"/>
    </source>
</evidence>
<dbReference type="InterPro" id="IPR001347">
    <property type="entry name" value="SIS_dom"/>
</dbReference>
<dbReference type="InterPro" id="IPR001109">
    <property type="entry name" value="Hydrogenase_HupF/HypC"/>
</dbReference>
<name>A0A918DQU0_9ACTN</name>
<protein>
    <recommendedName>
        <fullName evidence="2">SIS domain-containing protein</fullName>
    </recommendedName>
</protein>
<sequence>MAMGQQAGTAPLDEAAARRAGPGRALAADAGRIVTCALDMAERFHRKGRLLTFGDGAAAADAGHLAVEFTHPVIVGKRALPAISLANDAAAVSGIAAASGYDSVFATQLRLLGRPEDIAVGFLTGDRCGSVRAALAAARDLGMLTVALTASTPAASIPGANPLTAGTPTASILTAGPLTAGVPSGGAEETAPGGSDDDGVGGLEIDHVLPARTGDPRVAREIHVTIYHVLWELVHVFYEDPVFSLTPAACHDDGGCVTCADTAVPVRVTEVRDGGLAVVDTGSGTEEISVALVEARVGDVVLVHAKEAIAVLGGDGA</sequence>
<dbReference type="Gene3D" id="2.30.30.140">
    <property type="match status" value="1"/>
</dbReference>